<organism evidence="2 3">
    <name type="scientific">Mycena rosella</name>
    <name type="common">Pink bonnet</name>
    <name type="synonym">Agaricus rosellus</name>
    <dbReference type="NCBI Taxonomy" id="1033263"/>
    <lineage>
        <taxon>Eukaryota</taxon>
        <taxon>Fungi</taxon>
        <taxon>Dikarya</taxon>
        <taxon>Basidiomycota</taxon>
        <taxon>Agaricomycotina</taxon>
        <taxon>Agaricomycetes</taxon>
        <taxon>Agaricomycetidae</taxon>
        <taxon>Agaricales</taxon>
        <taxon>Marasmiineae</taxon>
        <taxon>Mycenaceae</taxon>
        <taxon>Mycena</taxon>
    </lineage>
</organism>
<evidence type="ECO:0000313" key="3">
    <source>
        <dbReference type="Proteomes" id="UP001221757"/>
    </source>
</evidence>
<comment type="caution">
    <text evidence="2">The sequence shown here is derived from an EMBL/GenBank/DDBJ whole genome shotgun (WGS) entry which is preliminary data.</text>
</comment>
<feature type="region of interest" description="Disordered" evidence="1">
    <location>
        <begin position="156"/>
        <end position="176"/>
    </location>
</feature>
<evidence type="ECO:0000313" key="2">
    <source>
        <dbReference type="EMBL" id="KAJ7706803.1"/>
    </source>
</evidence>
<feature type="compositionally biased region" description="Polar residues" evidence="1">
    <location>
        <begin position="159"/>
        <end position="171"/>
    </location>
</feature>
<dbReference type="EMBL" id="JARKIE010000006">
    <property type="protein sequence ID" value="KAJ7706803.1"/>
    <property type="molecule type" value="Genomic_DNA"/>
</dbReference>
<accession>A0AAD7GWK8</accession>
<feature type="region of interest" description="Disordered" evidence="1">
    <location>
        <begin position="263"/>
        <end position="300"/>
    </location>
</feature>
<keyword evidence="3" id="KW-1185">Reference proteome</keyword>
<feature type="compositionally biased region" description="Basic and acidic residues" evidence="1">
    <location>
        <begin position="266"/>
        <end position="275"/>
    </location>
</feature>
<evidence type="ECO:0000256" key="1">
    <source>
        <dbReference type="SAM" id="MobiDB-lite"/>
    </source>
</evidence>
<gene>
    <name evidence="2" type="ORF">B0H17DRAFT_1125634</name>
</gene>
<proteinExistence type="predicted"/>
<feature type="region of interest" description="Disordered" evidence="1">
    <location>
        <begin position="189"/>
        <end position="217"/>
    </location>
</feature>
<name>A0AAD7GWK8_MYCRO</name>
<protein>
    <submittedName>
        <fullName evidence="2">Uncharacterized protein</fullName>
    </submittedName>
</protein>
<reference evidence="2" key="1">
    <citation type="submission" date="2023-03" db="EMBL/GenBank/DDBJ databases">
        <title>Massive genome expansion in bonnet fungi (Mycena s.s.) driven by repeated elements and novel gene families across ecological guilds.</title>
        <authorList>
            <consortium name="Lawrence Berkeley National Laboratory"/>
            <person name="Harder C.B."/>
            <person name="Miyauchi S."/>
            <person name="Viragh M."/>
            <person name="Kuo A."/>
            <person name="Thoen E."/>
            <person name="Andreopoulos B."/>
            <person name="Lu D."/>
            <person name="Skrede I."/>
            <person name="Drula E."/>
            <person name="Henrissat B."/>
            <person name="Morin E."/>
            <person name="Kohler A."/>
            <person name="Barry K."/>
            <person name="LaButti K."/>
            <person name="Morin E."/>
            <person name="Salamov A."/>
            <person name="Lipzen A."/>
            <person name="Mereny Z."/>
            <person name="Hegedus B."/>
            <person name="Baldrian P."/>
            <person name="Stursova M."/>
            <person name="Weitz H."/>
            <person name="Taylor A."/>
            <person name="Grigoriev I.V."/>
            <person name="Nagy L.G."/>
            <person name="Martin F."/>
            <person name="Kauserud H."/>
        </authorList>
    </citation>
    <scope>NUCLEOTIDE SEQUENCE</scope>
    <source>
        <strain evidence="2">CBHHK067</strain>
    </source>
</reference>
<sequence length="300" mass="31757">MNLVTCAAASHFPDRCVLANEALHHDGVAGKKHLCALLFQKYLERLLSGMKTLRCPLTAYMIAGVIKSKNAAASPTEPANSISAPLVAFKSWKALSLQNEGKLYVPKRAEYSLGPGDGSDATGAVLAPAFFEARDSTVKKPSSELELCRSRRREGVLSGGNNPISGSNRAGNGSRECCREIEDNIEDKTEDTEAAGLIGDDRPAPTQAVGEEAASESESVREHVPRCCVTLAASGDNGAVRSSCFSGMRDFEGLSKGGWDCTNAEDGVRAGEGHGDVSNAEADDGELERLTEPSLSSHSW</sequence>
<dbReference type="AlphaFoldDB" id="A0AAD7GWK8"/>
<dbReference type="Proteomes" id="UP001221757">
    <property type="component" value="Unassembled WGS sequence"/>
</dbReference>